<dbReference type="GO" id="GO:0019646">
    <property type="term" value="P:aerobic electron transport chain"/>
    <property type="evidence" value="ECO:0007669"/>
    <property type="project" value="TreeGrafter"/>
</dbReference>
<keyword evidence="11 17" id="KW-0472">Membrane</keyword>
<dbReference type="InterPro" id="IPR050968">
    <property type="entry name" value="Cytochrome_c_oxidase_bac_sub4"/>
</dbReference>
<evidence type="ECO:0000256" key="1">
    <source>
        <dbReference type="ARBA" id="ARBA00004651"/>
    </source>
</evidence>
<dbReference type="AlphaFoldDB" id="A0A0M3AK13"/>
<reference evidence="18 19" key="1">
    <citation type="submission" date="2015-04" db="EMBL/GenBank/DDBJ databases">
        <title>Genome sequence of aromatic hydrocarbons-degrading Sphingobium chungbukense DJ77.</title>
        <authorList>
            <person name="Kim Y.-C."/>
            <person name="Chae J.-C."/>
        </authorList>
    </citation>
    <scope>NUCLEOTIDE SEQUENCE [LARGE SCALE GENOMIC DNA]</scope>
    <source>
        <strain evidence="18 19">DJ77</strain>
    </source>
</reference>
<keyword evidence="5" id="KW-0813">Transport</keyword>
<evidence type="ECO:0000256" key="13">
    <source>
        <dbReference type="ARBA" id="ARBA00030071"/>
    </source>
</evidence>
<evidence type="ECO:0000256" key="15">
    <source>
        <dbReference type="ARBA" id="ARBA00031887"/>
    </source>
</evidence>
<keyword evidence="7 17" id="KW-0812">Transmembrane</keyword>
<feature type="transmembrane region" description="Helical" evidence="17">
    <location>
        <begin position="49"/>
        <end position="69"/>
    </location>
</feature>
<evidence type="ECO:0000256" key="7">
    <source>
        <dbReference type="ARBA" id="ARBA00022692"/>
    </source>
</evidence>
<evidence type="ECO:0000256" key="10">
    <source>
        <dbReference type="ARBA" id="ARBA00023002"/>
    </source>
</evidence>
<evidence type="ECO:0000256" key="5">
    <source>
        <dbReference type="ARBA" id="ARBA00022448"/>
    </source>
</evidence>
<comment type="function">
    <text evidence="12">Cytochrome bo(3) ubiquinol terminal oxidase is the component of the aerobic respiratory chain of E.coli that predominates when cells are grown at high aeration. Has proton pump activity across the membrane in addition to electron transfer, pumping 2 protons/electron.</text>
</comment>
<keyword evidence="9 17" id="KW-1133">Transmembrane helix</keyword>
<evidence type="ECO:0000256" key="6">
    <source>
        <dbReference type="ARBA" id="ARBA00022475"/>
    </source>
</evidence>
<proteinExistence type="inferred from homology"/>
<dbReference type="InterPro" id="IPR014210">
    <property type="entry name" value="Cyt_o_ubiqinol_oxidase_su4"/>
</dbReference>
<organism evidence="18 19">
    <name type="scientific">Sphingobium chungbukense</name>
    <dbReference type="NCBI Taxonomy" id="56193"/>
    <lineage>
        <taxon>Bacteria</taxon>
        <taxon>Pseudomonadati</taxon>
        <taxon>Pseudomonadota</taxon>
        <taxon>Alphaproteobacteria</taxon>
        <taxon>Sphingomonadales</taxon>
        <taxon>Sphingomonadaceae</taxon>
        <taxon>Sphingobium</taxon>
    </lineage>
</organism>
<evidence type="ECO:0000256" key="8">
    <source>
        <dbReference type="ARBA" id="ARBA00022982"/>
    </source>
</evidence>
<evidence type="ECO:0000256" key="12">
    <source>
        <dbReference type="ARBA" id="ARBA00025694"/>
    </source>
</evidence>
<dbReference type="GO" id="GO:0009486">
    <property type="term" value="F:cytochrome bo3 ubiquinol oxidase activity"/>
    <property type="evidence" value="ECO:0007669"/>
    <property type="project" value="InterPro"/>
</dbReference>
<comment type="similarity">
    <text evidence="2">Belongs to the cytochrome c oxidase bacterial subunit 4 family.</text>
</comment>
<feature type="transmembrane region" description="Helical" evidence="17">
    <location>
        <begin position="21"/>
        <end position="43"/>
    </location>
</feature>
<keyword evidence="19" id="KW-1185">Reference proteome</keyword>
<dbReference type="Pfam" id="PF03626">
    <property type="entry name" value="COX4_pro"/>
    <property type="match status" value="1"/>
</dbReference>
<keyword evidence="10" id="KW-0560">Oxidoreductase</keyword>
<evidence type="ECO:0000313" key="19">
    <source>
        <dbReference type="Proteomes" id="UP000033874"/>
    </source>
</evidence>
<dbReference type="GO" id="GO:0009319">
    <property type="term" value="C:cytochrome o ubiquinol oxidase complex"/>
    <property type="evidence" value="ECO:0007669"/>
    <property type="project" value="TreeGrafter"/>
</dbReference>
<evidence type="ECO:0000256" key="9">
    <source>
        <dbReference type="ARBA" id="ARBA00022989"/>
    </source>
</evidence>
<protein>
    <recommendedName>
        <fullName evidence="4">Cytochrome bo(3) ubiquinol oxidase subunit 4</fullName>
    </recommendedName>
    <alternativeName>
        <fullName evidence="16">Cytochrome o ubiquinol oxidase subunit 4</fullName>
    </alternativeName>
    <alternativeName>
        <fullName evidence="13">Oxidase bo(3) subunit 4</fullName>
    </alternativeName>
    <alternativeName>
        <fullName evidence="14">Ubiquinol oxidase polypeptide IV</fullName>
    </alternativeName>
    <alternativeName>
        <fullName evidence="15">Ubiquinol oxidase subunit 4</fullName>
    </alternativeName>
</protein>
<dbReference type="Proteomes" id="UP000033874">
    <property type="component" value="Unassembled WGS sequence"/>
</dbReference>
<dbReference type="STRING" id="56193.YP76_20830"/>
<dbReference type="PATRIC" id="fig|56193.3.peg.4375"/>
<name>A0A0M3AK13_9SPHN</name>
<gene>
    <name evidence="18" type="ORF">YP76_20830</name>
</gene>
<evidence type="ECO:0000256" key="4">
    <source>
        <dbReference type="ARBA" id="ARBA00014689"/>
    </source>
</evidence>
<evidence type="ECO:0000256" key="17">
    <source>
        <dbReference type="SAM" id="Phobius"/>
    </source>
</evidence>
<dbReference type="RefSeq" id="WP_046765518.1">
    <property type="nucleotide sequence ID" value="NZ_LBIC01000010.1"/>
</dbReference>
<dbReference type="GO" id="GO:0015990">
    <property type="term" value="P:electron transport coupled proton transport"/>
    <property type="evidence" value="ECO:0007669"/>
    <property type="project" value="InterPro"/>
</dbReference>
<evidence type="ECO:0000256" key="14">
    <source>
        <dbReference type="ARBA" id="ARBA00030211"/>
    </source>
</evidence>
<evidence type="ECO:0000256" key="3">
    <source>
        <dbReference type="ARBA" id="ARBA00011700"/>
    </source>
</evidence>
<accession>A0A0M3AK13</accession>
<evidence type="ECO:0000256" key="2">
    <source>
        <dbReference type="ARBA" id="ARBA00008079"/>
    </source>
</evidence>
<comment type="subcellular location">
    <subcellularLocation>
        <location evidence="1">Cell membrane</location>
        <topology evidence="1">Multi-pass membrane protein</topology>
    </subcellularLocation>
</comment>
<evidence type="ECO:0000256" key="16">
    <source>
        <dbReference type="ARBA" id="ARBA00032185"/>
    </source>
</evidence>
<dbReference type="EMBL" id="LBIC01000010">
    <property type="protein sequence ID" value="KKW90432.1"/>
    <property type="molecule type" value="Genomic_DNA"/>
</dbReference>
<evidence type="ECO:0000313" key="18">
    <source>
        <dbReference type="EMBL" id="KKW90432.1"/>
    </source>
</evidence>
<dbReference type="GO" id="GO:0005886">
    <property type="term" value="C:plasma membrane"/>
    <property type="evidence" value="ECO:0007669"/>
    <property type="project" value="UniProtKB-SubCell"/>
</dbReference>
<feature type="transmembrane region" description="Helical" evidence="17">
    <location>
        <begin position="81"/>
        <end position="102"/>
    </location>
</feature>
<keyword evidence="6" id="KW-1003">Cell membrane</keyword>
<sequence>MAHSPTRIAHREAAHGTFTSYLAGFGICLVLTGLSFGAVMSGMIPHDRIFPTIVGLAVAQLLVQLILFLHLGTAPEQRNNTVIFVLTGMLIAIIVAGSLWVMHNANTNMMPTHMSIERARAKD</sequence>
<dbReference type="PANTHER" id="PTHR36835:SF1">
    <property type="entry name" value="CYTOCHROME BO(3) UBIQUINOL OXIDASE SUBUNIT 4"/>
    <property type="match status" value="1"/>
</dbReference>
<evidence type="ECO:0000256" key="11">
    <source>
        <dbReference type="ARBA" id="ARBA00023136"/>
    </source>
</evidence>
<dbReference type="GO" id="GO:0015078">
    <property type="term" value="F:proton transmembrane transporter activity"/>
    <property type="evidence" value="ECO:0007669"/>
    <property type="project" value="TreeGrafter"/>
</dbReference>
<comment type="caution">
    <text evidence="18">The sequence shown here is derived from an EMBL/GenBank/DDBJ whole genome shotgun (WGS) entry which is preliminary data.</text>
</comment>
<dbReference type="InterPro" id="IPR005171">
    <property type="entry name" value="Cyt_c_oxidase_su4_prok"/>
</dbReference>
<comment type="subunit">
    <text evidence="3">Heterooctamer of two A chains, two B chains, two C chains and two D chains.</text>
</comment>
<dbReference type="PANTHER" id="PTHR36835">
    <property type="entry name" value="CYTOCHROME BO(3) UBIQUINOL OXIDASE SUBUNIT 4"/>
    <property type="match status" value="1"/>
</dbReference>
<keyword evidence="8" id="KW-0249">Electron transport</keyword>
<dbReference type="NCBIfam" id="TIGR02847">
    <property type="entry name" value="CyoD"/>
    <property type="match status" value="1"/>
</dbReference>